<name>A0A8C2PZT6_CYPCA</name>
<dbReference type="AlphaFoldDB" id="A0A8C2PZT6"/>
<dbReference type="Ensembl" id="ENSCCRT00020104664.1">
    <property type="protein sequence ID" value="ENSCCRP00020095712.1"/>
    <property type="gene ID" value="ENSCCRG00020044108.1"/>
</dbReference>
<evidence type="ECO:0000313" key="2">
    <source>
        <dbReference type="Proteomes" id="UP000694701"/>
    </source>
</evidence>
<dbReference type="Gene3D" id="3.30.200.20">
    <property type="entry name" value="Phosphorylase Kinase, domain 1"/>
    <property type="match status" value="1"/>
</dbReference>
<evidence type="ECO:0008006" key="3">
    <source>
        <dbReference type="Google" id="ProtNLM"/>
    </source>
</evidence>
<sequence>MIAEELGRGQFGIVHRCIETSSEKTYMAKFVKRLGTANFELNEREIVNYIRQVCEALEFLHSKSY</sequence>
<protein>
    <recommendedName>
        <fullName evidence="3">Protein kinase domain-containing protein</fullName>
    </recommendedName>
</protein>
<organism evidence="1 2">
    <name type="scientific">Cyprinus carpio</name>
    <name type="common">Common carp</name>
    <dbReference type="NCBI Taxonomy" id="7962"/>
    <lineage>
        <taxon>Eukaryota</taxon>
        <taxon>Metazoa</taxon>
        <taxon>Chordata</taxon>
        <taxon>Craniata</taxon>
        <taxon>Vertebrata</taxon>
        <taxon>Euteleostomi</taxon>
        <taxon>Actinopterygii</taxon>
        <taxon>Neopterygii</taxon>
        <taxon>Teleostei</taxon>
        <taxon>Ostariophysi</taxon>
        <taxon>Cypriniformes</taxon>
        <taxon>Cyprinidae</taxon>
        <taxon>Cyprininae</taxon>
        <taxon>Cyprinus</taxon>
    </lineage>
</organism>
<dbReference type="SUPFAM" id="SSF56112">
    <property type="entry name" value="Protein kinase-like (PK-like)"/>
    <property type="match status" value="1"/>
</dbReference>
<reference evidence="1" key="1">
    <citation type="submission" date="2025-08" db="UniProtKB">
        <authorList>
            <consortium name="Ensembl"/>
        </authorList>
    </citation>
    <scope>IDENTIFICATION</scope>
</reference>
<evidence type="ECO:0000313" key="1">
    <source>
        <dbReference type="Ensembl" id="ENSCCRP00020095712.1"/>
    </source>
</evidence>
<accession>A0A8C2PZT6</accession>
<dbReference type="Proteomes" id="UP000694701">
    <property type="component" value="Unplaced"/>
</dbReference>
<proteinExistence type="predicted"/>
<dbReference type="InterPro" id="IPR011009">
    <property type="entry name" value="Kinase-like_dom_sf"/>
</dbReference>